<accession>A0A919B5C8</accession>
<gene>
    <name evidence="3" type="primary">ldh</name>
    <name evidence="3" type="ORF">GCM10010218_38990</name>
</gene>
<dbReference type="RefSeq" id="WP_190130932.1">
    <property type="nucleotide sequence ID" value="NZ_BNBD01000008.1"/>
</dbReference>
<dbReference type="SMART" id="SM00839">
    <property type="entry name" value="ELFV_dehydrog"/>
    <property type="match status" value="1"/>
</dbReference>
<dbReference type="InterPro" id="IPR016211">
    <property type="entry name" value="Glu/Phe/Leu/Val/Trp_DH_bac/arc"/>
</dbReference>
<dbReference type="EMBL" id="BNBD01000008">
    <property type="protein sequence ID" value="GHF53967.1"/>
    <property type="molecule type" value="Genomic_DNA"/>
</dbReference>
<evidence type="ECO:0000313" key="4">
    <source>
        <dbReference type="Proteomes" id="UP000638313"/>
    </source>
</evidence>
<dbReference type="Proteomes" id="UP000638313">
    <property type="component" value="Unassembled WGS sequence"/>
</dbReference>
<dbReference type="Gene3D" id="3.40.50.720">
    <property type="entry name" value="NAD(P)-binding Rossmann-like Domain"/>
    <property type="match status" value="1"/>
</dbReference>
<evidence type="ECO:0000259" key="2">
    <source>
        <dbReference type="SMART" id="SM00839"/>
    </source>
</evidence>
<dbReference type="InterPro" id="IPR036291">
    <property type="entry name" value="NAD(P)-bd_dom_sf"/>
</dbReference>
<organism evidence="3 4">
    <name type="scientific">Streptomyces mashuensis</name>
    <dbReference type="NCBI Taxonomy" id="33904"/>
    <lineage>
        <taxon>Bacteria</taxon>
        <taxon>Bacillati</taxon>
        <taxon>Actinomycetota</taxon>
        <taxon>Actinomycetes</taxon>
        <taxon>Kitasatosporales</taxon>
        <taxon>Streptomycetaceae</taxon>
        <taxon>Streptomyces</taxon>
    </lineage>
</organism>
<dbReference type="InterPro" id="IPR006096">
    <property type="entry name" value="Glu/Leu/Phe/Val/Trp_DH_C"/>
</dbReference>
<dbReference type="PANTHER" id="PTHR42722">
    <property type="entry name" value="LEUCINE DEHYDROGENASE"/>
    <property type="match status" value="1"/>
</dbReference>
<protein>
    <submittedName>
        <fullName evidence="3">Leucine dehydrogenase</fullName>
    </submittedName>
</protein>
<dbReference type="InterPro" id="IPR046346">
    <property type="entry name" value="Aminoacid_DH-like_N_sf"/>
</dbReference>
<comment type="caution">
    <text evidence="3">The sequence shown here is derived from an EMBL/GenBank/DDBJ whole genome shotgun (WGS) entry which is preliminary data.</text>
</comment>
<feature type="domain" description="Glutamate/phenylalanine/leucine/valine/L-tryptophan dehydrogenase C-terminal" evidence="2">
    <location>
        <begin position="132"/>
        <end position="331"/>
    </location>
</feature>
<evidence type="ECO:0000256" key="1">
    <source>
        <dbReference type="ARBA" id="ARBA00006382"/>
    </source>
</evidence>
<sequence>MNDSVTTTQYVHQRGETVTRFFVAAADPGGRPANGGLRLAPGLREEPARALAERLAREMAVKHDLYSTGFRGAKIVAVDFRSRAQLWPAVAAALNRFDGRVFTGCDMGVDTGDMRSLAGLTPHVLCGFGNPSVDVNTATAAGVVGAVDSVASHLGRDASRLSVLVHGAGKVGAAVAAILRDRGAEVYTHDIRPEAVVKGCMPVEEWVGRRVDVLIPCSGSGLIDTLTAERLACRAIAGAANALLTPTHATAQVLRRRGITYLPGPIVSPGAVICDSIEHYAPEVFGGARPEDVYAFVRQRTYDKATAFLHRVQDDARATATRVVHEMAREGRSAPLCGERFAPVGTAV</sequence>
<proteinExistence type="inferred from homology"/>
<dbReference type="GO" id="GO:0016639">
    <property type="term" value="F:oxidoreductase activity, acting on the CH-NH2 group of donors, NAD or NADP as acceptor"/>
    <property type="evidence" value="ECO:0007669"/>
    <property type="project" value="InterPro"/>
</dbReference>
<name>A0A919B5C8_9ACTN</name>
<reference evidence="3" key="1">
    <citation type="journal article" date="2014" name="Int. J. Syst. Evol. Microbiol.">
        <title>Complete genome sequence of Corynebacterium casei LMG S-19264T (=DSM 44701T), isolated from a smear-ripened cheese.</title>
        <authorList>
            <consortium name="US DOE Joint Genome Institute (JGI-PGF)"/>
            <person name="Walter F."/>
            <person name="Albersmeier A."/>
            <person name="Kalinowski J."/>
            <person name="Ruckert C."/>
        </authorList>
    </citation>
    <scope>NUCLEOTIDE SEQUENCE</scope>
    <source>
        <strain evidence="3">JCM 4059</strain>
    </source>
</reference>
<dbReference type="SUPFAM" id="SSF53223">
    <property type="entry name" value="Aminoacid dehydrogenase-like, N-terminal domain"/>
    <property type="match status" value="1"/>
</dbReference>
<dbReference type="SUPFAM" id="SSF51735">
    <property type="entry name" value="NAD(P)-binding Rossmann-fold domains"/>
    <property type="match status" value="1"/>
</dbReference>
<dbReference type="Gene3D" id="3.40.50.10860">
    <property type="entry name" value="Leucine Dehydrogenase, chain A, domain 1"/>
    <property type="match status" value="1"/>
</dbReference>
<evidence type="ECO:0000313" key="3">
    <source>
        <dbReference type="EMBL" id="GHF53967.1"/>
    </source>
</evidence>
<dbReference type="PANTHER" id="PTHR42722:SF1">
    <property type="entry name" value="VALINE DEHYDROGENASE"/>
    <property type="match status" value="1"/>
</dbReference>
<reference evidence="3" key="2">
    <citation type="submission" date="2020-09" db="EMBL/GenBank/DDBJ databases">
        <authorList>
            <person name="Sun Q."/>
            <person name="Ohkuma M."/>
        </authorList>
    </citation>
    <scope>NUCLEOTIDE SEQUENCE</scope>
    <source>
        <strain evidence="3">JCM 4059</strain>
    </source>
</reference>
<dbReference type="AlphaFoldDB" id="A0A919B5C8"/>
<comment type="similarity">
    <text evidence="1">Belongs to the Glu/Leu/Phe/Val dehydrogenases family.</text>
</comment>
<dbReference type="Pfam" id="PF00208">
    <property type="entry name" value="ELFV_dehydrog"/>
    <property type="match status" value="1"/>
</dbReference>
<keyword evidence="4" id="KW-1185">Reference proteome</keyword>
<dbReference type="GO" id="GO:0006520">
    <property type="term" value="P:amino acid metabolic process"/>
    <property type="evidence" value="ECO:0007669"/>
    <property type="project" value="InterPro"/>
</dbReference>